<dbReference type="PANTHER" id="PTHR44688">
    <property type="entry name" value="DNA-BINDING TRANSCRIPTIONAL ACTIVATOR DEVR_DOSR"/>
    <property type="match status" value="1"/>
</dbReference>
<dbReference type="PROSITE" id="PS00622">
    <property type="entry name" value="HTH_LUXR_1"/>
    <property type="match status" value="1"/>
</dbReference>
<evidence type="ECO:0000256" key="3">
    <source>
        <dbReference type="ARBA" id="ARBA00023163"/>
    </source>
</evidence>
<evidence type="ECO:0000259" key="4">
    <source>
        <dbReference type="PROSITE" id="PS50043"/>
    </source>
</evidence>
<dbReference type="SMART" id="SM00421">
    <property type="entry name" value="HTH_LUXR"/>
    <property type="match status" value="1"/>
</dbReference>
<keyword evidence="1" id="KW-0805">Transcription regulation</keyword>
<dbReference type="PANTHER" id="PTHR44688:SF16">
    <property type="entry name" value="DNA-BINDING TRANSCRIPTIONAL ACTIVATOR DEVR_DOSR"/>
    <property type="match status" value="1"/>
</dbReference>
<dbReference type="PRINTS" id="PR00038">
    <property type="entry name" value="HTHLUXR"/>
</dbReference>
<evidence type="ECO:0000256" key="2">
    <source>
        <dbReference type="ARBA" id="ARBA00023125"/>
    </source>
</evidence>
<reference evidence="5 6" key="1">
    <citation type="submission" date="2021-04" db="EMBL/GenBank/DDBJ databases">
        <title>Whole genome analysis of root endophytic bacterium Microbacterium paraoxydans ku-mp colonizing RP-bio226 rice variety.</title>
        <authorList>
            <person name="Ulaganathan K."/>
            <person name="Latha B."/>
        </authorList>
    </citation>
    <scope>NUCLEOTIDE SEQUENCE [LARGE SCALE GENOMIC DNA]</scope>
    <source>
        <strain evidence="6">ku-mp</strain>
    </source>
</reference>
<keyword evidence="3" id="KW-0804">Transcription</keyword>
<dbReference type="EMBL" id="JAGTUK010000003">
    <property type="protein sequence ID" value="MBS0025186.1"/>
    <property type="molecule type" value="Genomic_DNA"/>
</dbReference>
<dbReference type="Pfam" id="PF00196">
    <property type="entry name" value="GerE"/>
    <property type="match status" value="1"/>
</dbReference>
<dbReference type="Gene3D" id="1.10.10.10">
    <property type="entry name" value="Winged helix-like DNA-binding domain superfamily/Winged helix DNA-binding domain"/>
    <property type="match status" value="1"/>
</dbReference>
<feature type="domain" description="HTH luxR-type" evidence="4">
    <location>
        <begin position="429"/>
        <end position="494"/>
    </location>
</feature>
<accession>A0ABS5IQJ3</accession>
<evidence type="ECO:0000313" key="5">
    <source>
        <dbReference type="EMBL" id="MBS0025186.1"/>
    </source>
</evidence>
<keyword evidence="6" id="KW-1185">Reference proteome</keyword>
<sequence length="497" mass="53023">MLLSGLACAGSGLVADAADALGGLFPHASVTHRGRALPGLLVSLAHLRGAVPEIDPGLFRPRTAGDRSAWLDWTRAAGLAALLCAERGERTQMRVWLDAVREGAAVVGAEAQLREPVVALSWLLAGEGDVDEADGAGPVCGALLRALRFASRGDIDRGLRQLQDDTPLLVVETDPLVPGFERSPLARAYRAVAETLLLTWRGDLGSARERMLRAAVELPVALPFAGLGMVLARRLDLAVRGDVGAVARALTAVVPGGAGVDVLIDRGIEAFLDGSFDRACTAVELWADGEAAERPFDVPGLDEVSVSGPRRAGTAIALAPPEVAVARDLQARLITAPAGGWASERDDVRERARALRTPFARARVELVLGIQLALRADHLTARVHLQRAERLFEAAGAGAWARAVRARVDRLDATAAQLVPAPERFAVCRSAWGQQLTARELDVAMLAVRGISNRHVASELNVSVRTVEVHLGRVFTKLDVRNRVELTALAHRTERHR</sequence>
<name>A0ABS5IQJ3_9MICO</name>
<proteinExistence type="predicted"/>
<keyword evidence="2" id="KW-0238">DNA-binding</keyword>
<evidence type="ECO:0000313" key="6">
    <source>
        <dbReference type="Proteomes" id="UP000678243"/>
    </source>
</evidence>
<dbReference type="InterPro" id="IPR016032">
    <property type="entry name" value="Sig_transdc_resp-reg_C-effctor"/>
</dbReference>
<dbReference type="CDD" id="cd06170">
    <property type="entry name" value="LuxR_C_like"/>
    <property type="match status" value="1"/>
</dbReference>
<organism evidence="5 6">
    <name type="scientific">Microbacterium paraoxydans</name>
    <dbReference type="NCBI Taxonomy" id="199592"/>
    <lineage>
        <taxon>Bacteria</taxon>
        <taxon>Bacillati</taxon>
        <taxon>Actinomycetota</taxon>
        <taxon>Actinomycetes</taxon>
        <taxon>Micrococcales</taxon>
        <taxon>Microbacteriaceae</taxon>
        <taxon>Microbacterium</taxon>
    </lineage>
</organism>
<dbReference type="SUPFAM" id="SSF46894">
    <property type="entry name" value="C-terminal effector domain of the bipartite response regulators"/>
    <property type="match status" value="1"/>
</dbReference>
<comment type="caution">
    <text evidence="5">The sequence shown here is derived from an EMBL/GenBank/DDBJ whole genome shotgun (WGS) entry which is preliminary data.</text>
</comment>
<evidence type="ECO:0000256" key="1">
    <source>
        <dbReference type="ARBA" id="ARBA00023015"/>
    </source>
</evidence>
<dbReference type="Proteomes" id="UP000678243">
    <property type="component" value="Unassembled WGS sequence"/>
</dbReference>
<dbReference type="InterPro" id="IPR036388">
    <property type="entry name" value="WH-like_DNA-bd_sf"/>
</dbReference>
<protein>
    <submittedName>
        <fullName evidence="5">Helix-turn-helix transcriptional regulator</fullName>
    </submittedName>
</protein>
<gene>
    <name evidence="5" type="ORF">KE274_13850</name>
</gene>
<dbReference type="PROSITE" id="PS50043">
    <property type="entry name" value="HTH_LUXR_2"/>
    <property type="match status" value="1"/>
</dbReference>
<dbReference type="InterPro" id="IPR000792">
    <property type="entry name" value="Tscrpt_reg_LuxR_C"/>
</dbReference>